<sequence>MDRRSYTEVVQSGSPRAKQEAASAVFPDHPDESPNDIRGIQYGSSVVEGLCIEGTEFRIEDETDLELWGVDLKAEVDSFLALHPVGQAEITPVDPDVNRPTTPEFHDQITYVNPIDFLDFDLHDNYDDSDDYSPSSARGVRSPASSYVPQSNNTHGVAIQSYLRSSSSSARGLQGPQAKVFPANTTYASYANFQPHYSSQATVLYHAPPPQQTYFFTAGSSQYVPPRQFRYEQYEYDPRHQTAPRHQYLSQEYVARLPPPVETPEIQQHLPYPFYYRYPDSYHP</sequence>
<keyword evidence="2" id="KW-1185">Reference proteome</keyword>
<proteinExistence type="predicted"/>
<reference evidence="1 2" key="1">
    <citation type="journal article" date="2022" name="bioRxiv">
        <title>The genome of the oomycete Peronosclerospora sorghi, a cosmopolitan pathogen of maize and sorghum, is inflated with dispersed pseudogenes.</title>
        <authorList>
            <person name="Fletcher K."/>
            <person name="Martin F."/>
            <person name="Isakeit T."/>
            <person name="Cavanaugh K."/>
            <person name="Magill C."/>
            <person name="Michelmore R."/>
        </authorList>
    </citation>
    <scope>NUCLEOTIDE SEQUENCE [LARGE SCALE GENOMIC DNA]</scope>
    <source>
        <strain evidence="1">P6</strain>
    </source>
</reference>
<evidence type="ECO:0000313" key="2">
    <source>
        <dbReference type="Proteomes" id="UP001163321"/>
    </source>
</evidence>
<gene>
    <name evidence="1" type="ORF">PsorP6_017791</name>
</gene>
<organism evidence="1 2">
    <name type="scientific">Peronosclerospora sorghi</name>
    <dbReference type="NCBI Taxonomy" id="230839"/>
    <lineage>
        <taxon>Eukaryota</taxon>
        <taxon>Sar</taxon>
        <taxon>Stramenopiles</taxon>
        <taxon>Oomycota</taxon>
        <taxon>Peronosporomycetes</taxon>
        <taxon>Peronosporales</taxon>
        <taxon>Peronosporaceae</taxon>
        <taxon>Peronosclerospora</taxon>
    </lineage>
</organism>
<protein>
    <submittedName>
        <fullName evidence="1">Uncharacterized protein</fullName>
    </submittedName>
</protein>
<accession>A0ACC0WKI4</accession>
<evidence type="ECO:0000313" key="1">
    <source>
        <dbReference type="EMBL" id="KAI9919282.1"/>
    </source>
</evidence>
<comment type="caution">
    <text evidence="1">The sequence shown here is derived from an EMBL/GenBank/DDBJ whole genome shotgun (WGS) entry which is preliminary data.</text>
</comment>
<dbReference type="EMBL" id="CM047590">
    <property type="protein sequence ID" value="KAI9919282.1"/>
    <property type="molecule type" value="Genomic_DNA"/>
</dbReference>
<dbReference type="Proteomes" id="UP001163321">
    <property type="component" value="Chromosome 11"/>
</dbReference>
<name>A0ACC0WKI4_9STRA</name>